<feature type="domain" description="Mediator complex subunit Med13 N-terminal" evidence="5">
    <location>
        <begin position="100"/>
        <end position="516"/>
    </location>
</feature>
<feature type="region of interest" description="Disordered" evidence="4">
    <location>
        <begin position="558"/>
        <end position="587"/>
    </location>
</feature>
<dbReference type="AlphaFoldDB" id="A0A9W6T5U9"/>
<feature type="compositionally biased region" description="Low complexity" evidence="4">
    <location>
        <begin position="211"/>
        <end position="240"/>
    </location>
</feature>
<evidence type="ECO:0000259" key="5">
    <source>
        <dbReference type="Pfam" id="PF11597"/>
    </source>
</evidence>
<dbReference type="InterPro" id="IPR051140">
    <property type="entry name" value="GATA_TF"/>
</dbReference>
<dbReference type="GO" id="GO:0008270">
    <property type="term" value="F:zinc ion binding"/>
    <property type="evidence" value="ECO:0007669"/>
    <property type="project" value="UniProtKB-KW"/>
</dbReference>
<feature type="compositionally biased region" description="Polar residues" evidence="4">
    <location>
        <begin position="197"/>
        <end position="210"/>
    </location>
</feature>
<dbReference type="EMBL" id="BSXU01014170">
    <property type="protein sequence ID" value="GME80356.1"/>
    <property type="molecule type" value="Genomic_DNA"/>
</dbReference>
<feature type="compositionally biased region" description="Acidic residues" evidence="4">
    <location>
        <begin position="790"/>
        <end position="808"/>
    </location>
</feature>
<feature type="region of interest" description="Disordered" evidence="4">
    <location>
        <begin position="195"/>
        <end position="240"/>
    </location>
</feature>
<feature type="region of interest" description="Disordered" evidence="4">
    <location>
        <begin position="129"/>
        <end position="154"/>
    </location>
</feature>
<dbReference type="PANTHER" id="PTHR45658">
    <property type="entry name" value="GATA TRANSCRIPTION FACTOR"/>
    <property type="match status" value="1"/>
</dbReference>
<keyword evidence="3" id="KW-0862">Zinc</keyword>
<dbReference type="InterPro" id="IPR021643">
    <property type="entry name" value="Mediator_Med13_N"/>
</dbReference>
<feature type="region of interest" description="Disordered" evidence="4">
    <location>
        <begin position="350"/>
        <end position="371"/>
    </location>
</feature>
<dbReference type="PANTHER" id="PTHR45658:SF18">
    <property type="entry name" value="PROTEIN GAT2"/>
    <property type="match status" value="1"/>
</dbReference>
<feature type="region of interest" description="Disordered" evidence="4">
    <location>
        <begin position="739"/>
        <end position="947"/>
    </location>
</feature>
<dbReference type="Pfam" id="PF11597">
    <property type="entry name" value="Med13_N"/>
    <property type="match status" value="1"/>
</dbReference>
<evidence type="ECO:0000256" key="4">
    <source>
        <dbReference type="SAM" id="MobiDB-lite"/>
    </source>
</evidence>
<reference evidence="6" key="1">
    <citation type="submission" date="2023-04" db="EMBL/GenBank/DDBJ databases">
        <title>Ambrosiozyma monospora NBRC 1965.</title>
        <authorList>
            <person name="Ichikawa N."/>
            <person name="Sato H."/>
            <person name="Tonouchi N."/>
        </authorList>
    </citation>
    <scope>NUCLEOTIDE SEQUENCE</scope>
    <source>
        <strain evidence="6">NBRC 1965</strain>
    </source>
</reference>
<organism evidence="6 7">
    <name type="scientific">Ambrosiozyma monospora</name>
    <name type="common">Yeast</name>
    <name type="synonym">Endomycopsis monosporus</name>
    <dbReference type="NCBI Taxonomy" id="43982"/>
    <lineage>
        <taxon>Eukaryota</taxon>
        <taxon>Fungi</taxon>
        <taxon>Dikarya</taxon>
        <taxon>Ascomycota</taxon>
        <taxon>Saccharomycotina</taxon>
        <taxon>Pichiomycetes</taxon>
        <taxon>Pichiales</taxon>
        <taxon>Pichiaceae</taxon>
        <taxon>Ambrosiozyma</taxon>
    </lineage>
</organism>
<evidence type="ECO:0000313" key="6">
    <source>
        <dbReference type="EMBL" id="GME80356.1"/>
    </source>
</evidence>
<feature type="compositionally biased region" description="Low complexity" evidence="4">
    <location>
        <begin position="890"/>
        <end position="928"/>
    </location>
</feature>
<feature type="compositionally biased region" description="Basic and acidic residues" evidence="4">
    <location>
        <begin position="814"/>
        <end position="826"/>
    </location>
</feature>
<keyword evidence="2" id="KW-0863">Zinc-finger</keyword>
<gene>
    <name evidence="6" type="ORF">Amon01_000982500</name>
</gene>
<comment type="caution">
    <text evidence="6">The sequence shown here is derived from an EMBL/GenBank/DDBJ whole genome shotgun (WGS) entry which is preliminary data.</text>
</comment>
<evidence type="ECO:0000256" key="3">
    <source>
        <dbReference type="ARBA" id="ARBA00022833"/>
    </source>
</evidence>
<accession>A0A9W6T5U9</accession>
<protein>
    <submittedName>
        <fullName evidence="6">Unnamed protein product</fullName>
    </submittedName>
</protein>
<feature type="compositionally biased region" description="Gly residues" evidence="4">
    <location>
        <begin position="745"/>
        <end position="760"/>
    </location>
</feature>
<keyword evidence="7" id="KW-1185">Reference proteome</keyword>
<feature type="compositionally biased region" description="Acidic residues" evidence="4">
    <location>
        <begin position="717"/>
        <end position="727"/>
    </location>
</feature>
<evidence type="ECO:0000256" key="1">
    <source>
        <dbReference type="ARBA" id="ARBA00022723"/>
    </source>
</evidence>
<dbReference type="OrthoDB" id="103819at2759"/>
<evidence type="ECO:0000313" key="7">
    <source>
        <dbReference type="Proteomes" id="UP001165063"/>
    </source>
</evidence>
<keyword evidence="1" id="KW-0479">Metal-binding</keyword>
<evidence type="ECO:0000256" key="2">
    <source>
        <dbReference type="ARBA" id="ARBA00022771"/>
    </source>
</evidence>
<feature type="compositionally biased region" description="Gly residues" evidence="4">
    <location>
        <begin position="350"/>
        <end position="365"/>
    </location>
</feature>
<feature type="region of interest" description="Disordered" evidence="4">
    <location>
        <begin position="525"/>
        <end position="546"/>
    </location>
</feature>
<feature type="compositionally biased region" description="Low complexity" evidence="4">
    <location>
        <begin position="558"/>
        <end position="582"/>
    </location>
</feature>
<feature type="compositionally biased region" description="Low complexity" evidence="4">
    <location>
        <begin position="870"/>
        <end position="881"/>
    </location>
</feature>
<feature type="region of interest" description="Disordered" evidence="4">
    <location>
        <begin position="73"/>
        <end position="96"/>
    </location>
</feature>
<feature type="compositionally biased region" description="Low complexity" evidence="4">
    <location>
        <begin position="828"/>
        <end position="840"/>
    </location>
</feature>
<sequence length="983" mass="106171">MFKLQDLNPAFKQPTSLLNNNINSNNNNNTTNTINGLPLGLANISIPTPGPMSTGPTSALTQPQRLQSIGSLPLPAPPSGTHYGYGGGPYDGNPLSSLDPQPTLTNYYKFTSVYKINYYFYQIQDIPLSDQQSGSNNHGKDEREKDRSSPQQQIHTYDILIKEKLQKDYNIKDVISFVAKKEICVFQIEGREVAMADQQSNPHSSSGANGQPQSQQQQQQQQQHSQQQSQQQTNTTSQSSVGFNRLKDAIDNIILENKLHLKLISASRYDAETVFKPSLQNQQEQQQHMPPGMVKRPINITYLSFLRAVKRYVSLHLTGVHELDQFTFVEILPFGAQLLHSGVVNLGNGNGNGSGTGSGGTGNSNGSGKKQQRKLTSYTVLKISPSLNLRNDLMINMTTSQNPCFYKLSQVLTHLQNRKDYALYLVPSGVRCTSLKSSIIDSIIPDGPPHNHESLIALLQEHLNLKLSSNTKWIKVIPNLNHMNGVTPIIAKYLDGFGGNNSKYIVWPVDLCFVQFALDSELLGQQQQQPQNSSHPMSHKDTVLSQQLQQEKPLAATLTTTTTTGTDKDSSTPSSTASSSPDQQQLQSKKKFEMLDPLDLVSDFIEANEIHLKEEQELRSKIIKEEAELVESIKKEHEQQQHISQQTITPGSTTMNLGAGTTLKEWDSGDIGMLQHDQHEQHGLRSGFGIGIGVGGGSSGIKEEPVDDVRDTGLLGDDNDNGSDNDDIPLTCVKLENVTGVPVGSSGGVGSTTGAGTGLGGDDHDVVMGSATDSGGIGSAESSEPVGDGNWDELFGDDDDDDDDEEVEGNAAGDSDKPMIDADESKLQPQDQQSSVPVSSTVEQTGIVKSPLKDNETQSVQQQPKDSTEAAHPATATSPSAQTHLQPSSTTMTTTTATTDLPQRAPSQTTTTSLPPPSSSGAAPTTNPLYSDPGAPSPGTFQIFAPSPTPTPSPVVVAITHLLSALHLDMVTVLEQLMLPVLD</sequence>
<feature type="compositionally biased region" description="Basic and acidic residues" evidence="4">
    <location>
        <begin position="138"/>
        <end position="148"/>
    </location>
</feature>
<proteinExistence type="predicted"/>
<feature type="region of interest" description="Disordered" evidence="4">
    <location>
        <begin position="697"/>
        <end position="727"/>
    </location>
</feature>
<feature type="compositionally biased region" description="Basic and acidic residues" evidence="4">
    <location>
        <begin position="701"/>
        <end position="711"/>
    </location>
</feature>
<name>A0A9W6T5U9_AMBMO</name>
<dbReference type="Proteomes" id="UP001165063">
    <property type="component" value="Unassembled WGS sequence"/>
</dbReference>